<dbReference type="Proteomes" id="UP000823638">
    <property type="component" value="Unassembled WGS sequence"/>
</dbReference>
<accession>A0A9D9N264</accession>
<sequence>MERNILGKGWRFPVGTDLGGGIALSGYEKSVEESIRIILRTTPGERVMNPEFGCKINEILFSPNSPKTISLAVHYIEEALVRWEPRIILKSVTGTPDPDNHNLININIDYEIRSVNTFFNMVYPFYLERGEHDSNSQLR</sequence>
<evidence type="ECO:0000313" key="2">
    <source>
        <dbReference type="EMBL" id="MBO8457622.1"/>
    </source>
</evidence>
<dbReference type="Gene3D" id="3.10.450.40">
    <property type="match status" value="1"/>
</dbReference>
<feature type="domain" description="IraD/Gp25-like" evidence="1">
    <location>
        <begin position="27"/>
        <end position="116"/>
    </location>
</feature>
<evidence type="ECO:0000259" key="1">
    <source>
        <dbReference type="Pfam" id="PF04965"/>
    </source>
</evidence>
<proteinExistence type="predicted"/>
<dbReference type="SUPFAM" id="SSF160719">
    <property type="entry name" value="gpW/gp25-like"/>
    <property type="match status" value="1"/>
</dbReference>
<dbReference type="AlphaFoldDB" id="A0A9D9N264"/>
<evidence type="ECO:0000313" key="3">
    <source>
        <dbReference type="Proteomes" id="UP000823638"/>
    </source>
</evidence>
<name>A0A9D9N264_9SPIR</name>
<dbReference type="Pfam" id="PF04965">
    <property type="entry name" value="GPW_gp25"/>
    <property type="match status" value="1"/>
</dbReference>
<protein>
    <submittedName>
        <fullName evidence="2">GPW/gp25 family protein</fullName>
    </submittedName>
</protein>
<gene>
    <name evidence="2" type="ORF">IAA81_05265</name>
</gene>
<dbReference type="EMBL" id="JADIMM010000071">
    <property type="protein sequence ID" value="MBO8457622.1"/>
    <property type="molecule type" value="Genomic_DNA"/>
</dbReference>
<reference evidence="2" key="1">
    <citation type="submission" date="2020-10" db="EMBL/GenBank/DDBJ databases">
        <authorList>
            <person name="Gilroy R."/>
        </authorList>
    </citation>
    <scope>NUCLEOTIDE SEQUENCE</scope>
    <source>
        <strain evidence="2">10532</strain>
    </source>
</reference>
<organism evidence="2 3">
    <name type="scientific">Candidatus Gallitreponema excrementavium</name>
    <dbReference type="NCBI Taxonomy" id="2840840"/>
    <lineage>
        <taxon>Bacteria</taxon>
        <taxon>Pseudomonadati</taxon>
        <taxon>Spirochaetota</taxon>
        <taxon>Spirochaetia</taxon>
        <taxon>Spirochaetales</taxon>
        <taxon>Candidatus Gallitreponema</taxon>
    </lineage>
</organism>
<comment type="caution">
    <text evidence="2">The sequence shown here is derived from an EMBL/GenBank/DDBJ whole genome shotgun (WGS) entry which is preliminary data.</text>
</comment>
<dbReference type="InterPro" id="IPR007048">
    <property type="entry name" value="IraD/Gp25-like"/>
</dbReference>
<reference evidence="2" key="2">
    <citation type="journal article" date="2021" name="PeerJ">
        <title>Extensive microbial diversity within the chicken gut microbiome revealed by metagenomics and culture.</title>
        <authorList>
            <person name="Gilroy R."/>
            <person name="Ravi A."/>
            <person name="Getino M."/>
            <person name="Pursley I."/>
            <person name="Horton D.L."/>
            <person name="Alikhan N.F."/>
            <person name="Baker D."/>
            <person name="Gharbi K."/>
            <person name="Hall N."/>
            <person name="Watson M."/>
            <person name="Adriaenssens E.M."/>
            <person name="Foster-Nyarko E."/>
            <person name="Jarju S."/>
            <person name="Secka A."/>
            <person name="Antonio M."/>
            <person name="Oren A."/>
            <person name="Chaudhuri R.R."/>
            <person name="La Ragione R."/>
            <person name="Hildebrand F."/>
            <person name="Pallen M.J."/>
        </authorList>
    </citation>
    <scope>NUCLEOTIDE SEQUENCE</scope>
    <source>
        <strain evidence="2">10532</strain>
    </source>
</reference>